<sequence length="70" mass="7745">MTAQDYMVRENIELTNIAGSNLVIGNKKIILQEKVDIFVPPIVKSNTGIIIADASTDLNRIYAEVSGRIR</sequence>
<name>A0A9D1TFU2_9FIRM</name>
<organism evidence="1 2">
    <name type="scientific">Candidatus Blautia stercorigallinarum</name>
    <dbReference type="NCBI Taxonomy" id="2838501"/>
    <lineage>
        <taxon>Bacteria</taxon>
        <taxon>Bacillati</taxon>
        <taxon>Bacillota</taxon>
        <taxon>Clostridia</taxon>
        <taxon>Lachnospirales</taxon>
        <taxon>Lachnospiraceae</taxon>
        <taxon>Blautia</taxon>
    </lineage>
</organism>
<dbReference type="AlphaFoldDB" id="A0A9D1TFU2"/>
<dbReference type="EMBL" id="DXIQ01000071">
    <property type="protein sequence ID" value="HIV39523.1"/>
    <property type="molecule type" value="Genomic_DNA"/>
</dbReference>
<evidence type="ECO:0000313" key="2">
    <source>
        <dbReference type="Proteomes" id="UP000886814"/>
    </source>
</evidence>
<accession>A0A9D1TFU2</accession>
<reference evidence="1" key="2">
    <citation type="submission" date="2021-04" db="EMBL/GenBank/DDBJ databases">
        <authorList>
            <person name="Gilroy R."/>
        </authorList>
    </citation>
    <scope>NUCLEOTIDE SEQUENCE</scope>
    <source>
        <strain evidence="1">CHK195-9823</strain>
    </source>
</reference>
<dbReference type="Proteomes" id="UP000886814">
    <property type="component" value="Unassembled WGS sequence"/>
</dbReference>
<evidence type="ECO:0000313" key="1">
    <source>
        <dbReference type="EMBL" id="HIV39523.1"/>
    </source>
</evidence>
<proteinExistence type="predicted"/>
<reference evidence="1" key="1">
    <citation type="journal article" date="2021" name="PeerJ">
        <title>Extensive microbial diversity within the chicken gut microbiome revealed by metagenomics and culture.</title>
        <authorList>
            <person name="Gilroy R."/>
            <person name="Ravi A."/>
            <person name="Getino M."/>
            <person name="Pursley I."/>
            <person name="Horton D.L."/>
            <person name="Alikhan N.F."/>
            <person name="Baker D."/>
            <person name="Gharbi K."/>
            <person name="Hall N."/>
            <person name="Watson M."/>
            <person name="Adriaenssens E.M."/>
            <person name="Foster-Nyarko E."/>
            <person name="Jarju S."/>
            <person name="Secka A."/>
            <person name="Antonio M."/>
            <person name="Oren A."/>
            <person name="Chaudhuri R.R."/>
            <person name="La Ragione R."/>
            <person name="Hildebrand F."/>
            <person name="Pallen M.J."/>
        </authorList>
    </citation>
    <scope>NUCLEOTIDE SEQUENCE</scope>
    <source>
        <strain evidence="1">CHK195-9823</strain>
    </source>
</reference>
<comment type="caution">
    <text evidence="1">The sequence shown here is derived from an EMBL/GenBank/DDBJ whole genome shotgun (WGS) entry which is preliminary data.</text>
</comment>
<gene>
    <name evidence="1" type="ORF">H9747_11120</name>
</gene>
<protein>
    <submittedName>
        <fullName evidence="1">Uncharacterized protein</fullName>
    </submittedName>
</protein>